<dbReference type="AlphaFoldDB" id="A0A1A8X0C8"/>
<reference evidence="2" key="1">
    <citation type="submission" date="2016-05" db="EMBL/GenBank/DDBJ databases">
        <authorList>
            <person name="Naeem Raeece"/>
        </authorList>
    </citation>
    <scope>NUCLEOTIDE SEQUENCE [LARGE SCALE GENOMIC DNA]</scope>
</reference>
<gene>
    <name evidence="1" type="ORF">PMALA_062190</name>
</gene>
<dbReference type="Proteomes" id="UP000078597">
    <property type="component" value="Unassembled WGS sequence"/>
</dbReference>
<dbReference type="VEuPathDB" id="PlasmoDB:PmUG01_12048900"/>
<proteinExistence type="predicted"/>
<dbReference type="EMBL" id="FLQW01004999">
    <property type="protein sequence ID" value="SBS98055.1"/>
    <property type="molecule type" value="Genomic_DNA"/>
</dbReference>
<evidence type="ECO:0000313" key="2">
    <source>
        <dbReference type="Proteomes" id="UP000078597"/>
    </source>
</evidence>
<sequence length="171" mass="19899">MKTHIAVFSKLRRDIFSSFNRNDIFDQNIIDLNIVRDQISYIDNDNNKRNKNDSNGKNTERLSHDIEGYKDKILDDRNEGVNIIPYNLIKVNYFYGVNLNVDIFILKSSNIVFFLQNVINIYNPLIKSLRTVFTKHNYVITCSYLFKESLVVVLYSPSGYSCNTRGGIMHA</sequence>
<accession>A0A1A8X0C8</accession>
<evidence type="ECO:0000313" key="1">
    <source>
        <dbReference type="EMBL" id="SBS98055.1"/>
    </source>
</evidence>
<organism evidence="1 2">
    <name type="scientific">Plasmodium malariae</name>
    <dbReference type="NCBI Taxonomy" id="5858"/>
    <lineage>
        <taxon>Eukaryota</taxon>
        <taxon>Sar</taxon>
        <taxon>Alveolata</taxon>
        <taxon>Apicomplexa</taxon>
        <taxon>Aconoidasida</taxon>
        <taxon>Haemosporida</taxon>
        <taxon>Plasmodiidae</taxon>
        <taxon>Plasmodium</taxon>
        <taxon>Plasmodium (Plasmodium)</taxon>
    </lineage>
</organism>
<name>A0A1A8X0C8_PLAMA</name>
<protein>
    <submittedName>
        <fullName evidence="1">Uncharacterized protein</fullName>
    </submittedName>
</protein>